<protein>
    <submittedName>
        <fullName evidence="1">Uncharacterized protein</fullName>
    </submittedName>
</protein>
<dbReference type="Proteomes" id="UP001595906">
    <property type="component" value="Unassembled WGS sequence"/>
</dbReference>
<reference evidence="2" key="1">
    <citation type="journal article" date="2019" name="Int. J. Syst. Evol. Microbiol.">
        <title>The Global Catalogue of Microorganisms (GCM) 10K type strain sequencing project: providing services to taxonomists for standard genome sequencing and annotation.</title>
        <authorList>
            <consortium name="The Broad Institute Genomics Platform"/>
            <consortium name="The Broad Institute Genome Sequencing Center for Infectious Disease"/>
            <person name="Wu L."/>
            <person name="Ma J."/>
        </authorList>
    </citation>
    <scope>NUCLEOTIDE SEQUENCE [LARGE SCALE GENOMIC DNA]</scope>
    <source>
        <strain evidence="2">CECT 8010</strain>
    </source>
</reference>
<gene>
    <name evidence="1" type="ORF">ACFOW1_09485</name>
</gene>
<name>A0ABV8PVU0_9BACT</name>
<sequence length="244" mass="26725">MDVETPPSIGYNSIQLDYFNAILHALLPSLDTTALAPSLGDNSRQIDYLHAIWQATKANGVLNIPPYNDNISAIAGGLTVGQLYYKPDGSVWLVTEASSGYGYGSYGDGIGSGFLYPSLESLQSEIDTIASKLSSLGFYSNTLQAPAGGAVTTEEFILPQYTLLSTIILFPKNQPLDRITVIAFETNSSYNEVILDVFNVSNGRNNENPYTVNKVYYTDMSIRVYRENFSNGAPSFLFFKAIFQ</sequence>
<comment type="caution">
    <text evidence="1">The sequence shown here is derived from an EMBL/GenBank/DDBJ whole genome shotgun (WGS) entry which is preliminary data.</text>
</comment>
<dbReference type="RefSeq" id="WP_379013853.1">
    <property type="nucleotide sequence ID" value="NZ_JBHSDC010000018.1"/>
</dbReference>
<keyword evidence="2" id="KW-1185">Reference proteome</keyword>
<accession>A0ABV8PVU0</accession>
<evidence type="ECO:0000313" key="1">
    <source>
        <dbReference type="EMBL" id="MFC4232122.1"/>
    </source>
</evidence>
<proteinExistence type="predicted"/>
<evidence type="ECO:0000313" key="2">
    <source>
        <dbReference type="Proteomes" id="UP001595906"/>
    </source>
</evidence>
<dbReference type="EMBL" id="JBHSDC010000018">
    <property type="protein sequence ID" value="MFC4232122.1"/>
    <property type="molecule type" value="Genomic_DNA"/>
</dbReference>
<organism evidence="1 2">
    <name type="scientific">Parasediminibacterium paludis</name>
    <dbReference type="NCBI Taxonomy" id="908966"/>
    <lineage>
        <taxon>Bacteria</taxon>
        <taxon>Pseudomonadati</taxon>
        <taxon>Bacteroidota</taxon>
        <taxon>Chitinophagia</taxon>
        <taxon>Chitinophagales</taxon>
        <taxon>Chitinophagaceae</taxon>
        <taxon>Parasediminibacterium</taxon>
    </lineage>
</organism>